<feature type="signal peptide" evidence="1">
    <location>
        <begin position="1"/>
        <end position="28"/>
    </location>
</feature>
<proteinExistence type="predicted"/>
<evidence type="ECO:0000313" key="2">
    <source>
        <dbReference type="EMBL" id="UUF06447.1"/>
    </source>
</evidence>
<organism evidence="3 5">
    <name type="scientific">Turicibacter bilis</name>
    <dbReference type="NCBI Taxonomy" id="2735723"/>
    <lineage>
        <taxon>Bacteria</taxon>
        <taxon>Bacillati</taxon>
        <taxon>Bacillota</taxon>
        <taxon>Erysipelotrichia</taxon>
        <taxon>Erysipelotrichales</taxon>
        <taxon>Turicibacteraceae</taxon>
        <taxon>Turicibacter</taxon>
    </lineage>
</organism>
<protein>
    <submittedName>
        <fullName evidence="3">DUF3888 domain-containing protein</fullName>
    </submittedName>
</protein>
<evidence type="ECO:0000313" key="4">
    <source>
        <dbReference type="Proteomes" id="UP001058016"/>
    </source>
</evidence>
<reference evidence="3 4" key="1">
    <citation type="submission" date="2021-03" db="EMBL/GenBank/DDBJ databases">
        <title>Comparative Genomics and Metabolomics in the genus Turicibacter.</title>
        <authorList>
            <person name="Maki J."/>
            <person name="Looft T."/>
        </authorList>
    </citation>
    <scope>NUCLEOTIDE SEQUENCE</scope>
    <source>
        <strain evidence="3">ISU324</strain>
        <strain evidence="2 4">MMM721</strain>
    </source>
</reference>
<dbReference type="EMBL" id="CP071249">
    <property type="protein sequence ID" value="UUF06447.1"/>
    <property type="molecule type" value="Genomic_DNA"/>
</dbReference>
<dbReference type="Proteomes" id="UP001058072">
    <property type="component" value="Chromosome"/>
</dbReference>
<keyword evidence="4" id="KW-1185">Reference proteome</keyword>
<evidence type="ECO:0000256" key="1">
    <source>
        <dbReference type="SAM" id="SignalP"/>
    </source>
</evidence>
<accession>A0A9Q9CFH9</accession>
<name>A0A9Q9CFH9_9FIRM</name>
<dbReference type="AlphaFoldDB" id="A0A9Q9CFH9"/>
<dbReference type="RefSeq" id="WP_068759714.1">
    <property type="nucleotide sequence ID" value="NZ_CP071249.1"/>
</dbReference>
<evidence type="ECO:0000313" key="5">
    <source>
        <dbReference type="Proteomes" id="UP001058072"/>
    </source>
</evidence>
<sequence length="141" mass="16426">MKIHRMRQFLVMFSLVLTFNLVPKTAHAMNVNPESCEKLIINLLQPAIEEEMVKYYGEDLGKRVELYNYEMSILDLTAEPYKPTTVTLKITPMIGAHHPIGDYELYFSVDNAGEIKRLSFKPLKIYPETIERFQLTLPEME</sequence>
<keyword evidence="1" id="KW-0732">Signal</keyword>
<dbReference type="Proteomes" id="UP001058016">
    <property type="component" value="Chromosome"/>
</dbReference>
<dbReference type="Pfam" id="PF13027">
    <property type="entry name" value="DUF3888"/>
    <property type="match status" value="1"/>
</dbReference>
<dbReference type="InterPro" id="IPR024984">
    <property type="entry name" value="DUF3888"/>
</dbReference>
<gene>
    <name evidence="2" type="ORF">J0J69_02340</name>
    <name evidence="3" type="ORF">J0J70_08670</name>
</gene>
<dbReference type="EMBL" id="CP071250">
    <property type="protein sequence ID" value="UUF07695.1"/>
    <property type="molecule type" value="Genomic_DNA"/>
</dbReference>
<feature type="chain" id="PRO_5040510497" evidence="1">
    <location>
        <begin position="29"/>
        <end position="141"/>
    </location>
</feature>
<evidence type="ECO:0000313" key="3">
    <source>
        <dbReference type="EMBL" id="UUF07695.1"/>
    </source>
</evidence>